<accession>A0ABU4R984</accession>
<dbReference type="RefSeq" id="WP_230002516.1">
    <property type="nucleotide sequence ID" value="NZ_CP087134.1"/>
</dbReference>
<dbReference type="EMBL" id="JAWXVI010000001">
    <property type="protein sequence ID" value="MDX6188080.1"/>
    <property type="molecule type" value="Genomic_DNA"/>
</dbReference>
<sequence length="239" mass="26592">MKKYSLFALCFSTFVSWTSAQTTAVDTTHIFRTKTLALNLDGARHAYHPNNEGLLYNLNGGITREEATQNKFKKDRGYGIAKKRIGQSDDYEGYLQADGYFVSQTTPYNRNEPESSAARYADAETIPYITLSPKWKARGIKNCDIAFVVNLDNGKKSAAIFTDYRKNDESLEISLALAQALGIPVATKKGSSYDNKKTVTKYRGIASRDLKIYYFKGSGDGNGKTVEEIKKAAQKLMGL</sequence>
<gene>
    <name evidence="2" type="ORF">SGQ83_01865</name>
</gene>
<protein>
    <submittedName>
        <fullName evidence="2">Uncharacterized protein</fullName>
    </submittedName>
</protein>
<proteinExistence type="predicted"/>
<feature type="signal peptide" evidence="1">
    <location>
        <begin position="1"/>
        <end position="20"/>
    </location>
</feature>
<reference evidence="2 3" key="1">
    <citation type="submission" date="2023-11" db="EMBL/GenBank/DDBJ databases">
        <title>Unpublished Manusciprt.</title>
        <authorList>
            <person name="Saticioglu I.B."/>
            <person name="Ay H."/>
            <person name="Ajmi N."/>
            <person name="Altun S."/>
            <person name="Duman M."/>
        </authorList>
    </citation>
    <scope>NUCLEOTIDE SEQUENCE [LARGE SCALE GENOMIC DNA]</scope>
    <source>
        <strain evidence="2 3">Fl-318</strain>
    </source>
</reference>
<evidence type="ECO:0000313" key="3">
    <source>
        <dbReference type="Proteomes" id="UP001273350"/>
    </source>
</evidence>
<feature type="chain" id="PRO_5045214041" evidence="1">
    <location>
        <begin position="21"/>
        <end position="239"/>
    </location>
</feature>
<evidence type="ECO:0000256" key="1">
    <source>
        <dbReference type="SAM" id="SignalP"/>
    </source>
</evidence>
<organism evidence="2 3">
    <name type="scientific">Flavobacterium cupriresistens</name>
    <dbReference type="NCBI Taxonomy" id="2893885"/>
    <lineage>
        <taxon>Bacteria</taxon>
        <taxon>Pseudomonadati</taxon>
        <taxon>Bacteroidota</taxon>
        <taxon>Flavobacteriia</taxon>
        <taxon>Flavobacteriales</taxon>
        <taxon>Flavobacteriaceae</taxon>
        <taxon>Flavobacterium</taxon>
    </lineage>
</organism>
<comment type="caution">
    <text evidence="2">The sequence shown here is derived from an EMBL/GenBank/DDBJ whole genome shotgun (WGS) entry which is preliminary data.</text>
</comment>
<keyword evidence="1" id="KW-0732">Signal</keyword>
<name>A0ABU4R984_9FLAO</name>
<dbReference type="Proteomes" id="UP001273350">
    <property type="component" value="Unassembled WGS sequence"/>
</dbReference>
<keyword evidence="3" id="KW-1185">Reference proteome</keyword>
<evidence type="ECO:0000313" key="2">
    <source>
        <dbReference type="EMBL" id="MDX6188080.1"/>
    </source>
</evidence>